<gene>
    <name evidence="1" type="ORF">S01H1_24644</name>
</gene>
<name>X0UA37_9ZZZZ</name>
<reference evidence="1" key="1">
    <citation type="journal article" date="2014" name="Front. Microbiol.">
        <title>High frequency of phylogenetically diverse reductive dehalogenase-homologous genes in deep subseafloor sedimentary metagenomes.</title>
        <authorList>
            <person name="Kawai M."/>
            <person name="Futagami T."/>
            <person name="Toyoda A."/>
            <person name="Takaki Y."/>
            <person name="Nishi S."/>
            <person name="Hori S."/>
            <person name="Arai W."/>
            <person name="Tsubouchi T."/>
            <person name="Morono Y."/>
            <person name="Uchiyama I."/>
            <person name="Ito T."/>
            <person name="Fujiyama A."/>
            <person name="Inagaki F."/>
            <person name="Takami H."/>
        </authorList>
    </citation>
    <scope>NUCLEOTIDE SEQUENCE</scope>
    <source>
        <strain evidence="1">Expedition CK06-06</strain>
    </source>
</reference>
<feature type="non-terminal residue" evidence="1">
    <location>
        <position position="1"/>
    </location>
</feature>
<evidence type="ECO:0000313" key="1">
    <source>
        <dbReference type="EMBL" id="GAF97217.1"/>
    </source>
</evidence>
<organism evidence="1">
    <name type="scientific">marine sediment metagenome</name>
    <dbReference type="NCBI Taxonomy" id="412755"/>
    <lineage>
        <taxon>unclassified sequences</taxon>
        <taxon>metagenomes</taxon>
        <taxon>ecological metagenomes</taxon>
    </lineage>
</organism>
<proteinExistence type="predicted"/>
<protein>
    <submittedName>
        <fullName evidence="1">Uncharacterized protein</fullName>
    </submittedName>
</protein>
<accession>X0UA37</accession>
<dbReference type="EMBL" id="BARS01014825">
    <property type="protein sequence ID" value="GAF97217.1"/>
    <property type="molecule type" value="Genomic_DNA"/>
</dbReference>
<sequence>GQYIEMNEGATVTAISPFDGLTDTTKDIRIIITDNGIEGDGIGVIDSPELPYSTPWAEDSYP</sequence>
<comment type="caution">
    <text evidence="1">The sequence shown here is derived from an EMBL/GenBank/DDBJ whole genome shotgun (WGS) entry which is preliminary data.</text>
</comment>
<dbReference type="AlphaFoldDB" id="X0UA37"/>